<feature type="chain" id="PRO_5044870047" evidence="2">
    <location>
        <begin position="23"/>
        <end position="411"/>
    </location>
</feature>
<comment type="caution">
    <text evidence="3">The sequence shown here is derived from an EMBL/GenBank/DDBJ whole genome shotgun (WGS) entry which is preliminary data.</text>
</comment>
<reference evidence="3 4" key="1">
    <citation type="submission" date="2024-10" db="EMBL/GenBank/DDBJ databases">
        <title>Updated reference genomes for cyclostephanoid diatoms.</title>
        <authorList>
            <person name="Roberts W.R."/>
            <person name="Alverson A.J."/>
        </authorList>
    </citation>
    <scope>NUCLEOTIDE SEQUENCE [LARGE SCALE GENOMIC DNA]</scope>
    <source>
        <strain evidence="3 4">AJA010-31</strain>
    </source>
</reference>
<feature type="compositionally biased region" description="Low complexity" evidence="1">
    <location>
        <begin position="73"/>
        <end position="96"/>
    </location>
</feature>
<name>A0ABD3NWJ5_9STRA</name>
<accession>A0ABD3NWJ5</accession>
<sequence>MTPQRSKLQLTLLLLSLADSSGFNAPFARINANAHHSVTSTALDRASNLVPITSRSHDNRTPYITQRRPTKLSESNDSSSSSSSSTSHTSPPIDPSTKLQIRQIAKHLSSQTLDTLLSKDEAIAISNELFFTPSNKNNNASPLFNKDSREQYIKYWNKVIQRLRDETRTPSDLLGKEITNKILKSIRGDDDDKKRRGGSYDANTVRTFLESEAINSLFAKLLYDAIFEFTTKFDILGNAISNLPLLGPMRAQILKESKRNMDRTLGPLLQGFLSGYTRVAIRQAVDFVVSEENASAFGKANARLVGYLLEKRAVSEWIPEDKTLDKWREDVWEYLVGLEEDGKGGDGGKVKDDQKKIVQQSVDWTYELVGDKCVQDFGVDVDVVLDASPTLERKLGDFWERVQSASKNPTS</sequence>
<keyword evidence="4" id="KW-1185">Reference proteome</keyword>
<proteinExistence type="predicted"/>
<dbReference type="Proteomes" id="UP001530400">
    <property type="component" value="Unassembled WGS sequence"/>
</dbReference>
<evidence type="ECO:0000256" key="2">
    <source>
        <dbReference type="SAM" id="SignalP"/>
    </source>
</evidence>
<feature type="region of interest" description="Disordered" evidence="1">
    <location>
        <begin position="50"/>
        <end position="96"/>
    </location>
</feature>
<evidence type="ECO:0000313" key="3">
    <source>
        <dbReference type="EMBL" id="KAL3779729.1"/>
    </source>
</evidence>
<organism evidence="3 4">
    <name type="scientific">Cyclotella atomus</name>
    <dbReference type="NCBI Taxonomy" id="382360"/>
    <lineage>
        <taxon>Eukaryota</taxon>
        <taxon>Sar</taxon>
        <taxon>Stramenopiles</taxon>
        <taxon>Ochrophyta</taxon>
        <taxon>Bacillariophyta</taxon>
        <taxon>Coscinodiscophyceae</taxon>
        <taxon>Thalassiosirophycidae</taxon>
        <taxon>Stephanodiscales</taxon>
        <taxon>Stephanodiscaceae</taxon>
        <taxon>Cyclotella</taxon>
    </lineage>
</organism>
<dbReference type="AlphaFoldDB" id="A0ABD3NWJ5"/>
<keyword evidence="2" id="KW-0732">Signal</keyword>
<gene>
    <name evidence="3" type="ORF">ACHAWO_011586</name>
</gene>
<evidence type="ECO:0000313" key="4">
    <source>
        <dbReference type="Proteomes" id="UP001530400"/>
    </source>
</evidence>
<dbReference type="EMBL" id="JALLPJ020000921">
    <property type="protein sequence ID" value="KAL3779729.1"/>
    <property type="molecule type" value="Genomic_DNA"/>
</dbReference>
<feature type="signal peptide" evidence="2">
    <location>
        <begin position="1"/>
        <end position="22"/>
    </location>
</feature>
<protein>
    <submittedName>
        <fullName evidence="3">Uncharacterized protein</fullName>
    </submittedName>
</protein>
<evidence type="ECO:0000256" key="1">
    <source>
        <dbReference type="SAM" id="MobiDB-lite"/>
    </source>
</evidence>